<name>A0AAV5TES5_9BILA</name>
<reference evidence="1" key="1">
    <citation type="submission" date="2023-10" db="EMBL/GenBank/DDBJ databases">
        <title>Genome assembly of Pristionchus species.</title>
        <authorList>
            <person name="Yoshida K."/>
            <person name="Sommer R.J."/>
        </authorList>
    </citation>
    <scope>NUCLEOTIDE SEQUENCE</scope>
    <source>
        <strain evidence="1">RS0144</strain>
    </source>
</reference>
<comment type="caution">
    <text evidence="1">The sequence shown here is derived from an EMBL/GenBank/DDBJ whole genome shotgun (WGS) entry which is preliminary data.</text>
</comment>
<proteinExistence type="predicted"/>
<dbReference type="AlphaFoldDB" id="A0AAV5TES5"/>
<dbReference type="EMBL" id="BTSX01000004">
    <property type="protein sequence ID" value="GMS92828.1"/>
    <property type="molecule type" value="Genomic_DNA"/>
</dbReference>
<keyword evidence="2" id="KW-1185">Reference proteome</keyword>
<accession>A0AAV5TES5</accession>
<evidence type="ECO:0000313" key="1">
    <source>
        <dbReference type="EMBL" id="GMS92828.1"/>
    </source>
</evidence>
<protein>
    <submittedName>
        <fullName evidence="1">Uncharacterized protein</fullName>
    </submittedName>
</protein>
<gene>
    <name evidence="1" type="ORF">PENTCL1PPCAC_15003</name>
</gene>
<sequence>LSVSILLTKRTIVRDAMKLKTMQCLITRVRFDYDWEKADRIQLFILSNTPSYVVHRIDGHSYINHLPEYTTVGNIVDVHIGRQLDGFFVHDEMWRFVKKIEMPMREVVYEPGRVKTLELIVTADCLSQEAQNEHNQRWRWERREKGRFTMLHEITIGNICYENCRDIDANEYEGYTYQMVLVPDEILPEHVYWKATEILWRIKKMSAADTKAIFLYGSTDPKDPSPPQRLIEPRPWPPPKWCEPVEFNNIIQPSNYYHRNSMIPNNIVNARRFLARRVLRRSSRSTPSS</sequence>
<feature type="non-terminal residue" evidence="1">
    <location>
        <position position="289"/>
    </location>
</feature>
<feature type="non-terminal residue" evidence="1">
    <location>
        <position position="1"/>
    </location>
</feature>
<evidence type="ECO:0000313" key="2">
    <source>
        <dbReference type="Proteomes" id="UP001432027"/>
    </source>
</evidence>
<dbReference type="Proteomes" id="UP001432027">
    <property type="component" value="Unassembled WGS sequence"/>
</dbReference>
<organism evidence="1 2">
    <name type="scientific">Pristionchus entomophagus</name>
    <dbReference type="NCBI Taxonomy" id="358040"/>
    <lineage>
        <taxon>Eukaryota</taxon>
        <taxon>Metazoa</taxon>
        <taxon>Ecdysozoa</taxon>
        <taxon>Nematoda</taxon>
        <taxon>Chromadorea</taxon>
        <taxon>Rhabditida</taxon>
        <taxon>Rhabditina</taxon>
        <taxon>Diplogasteromorpha</taxon>
        <taxon>Diplogasteroidea</taxon>
        <taxon>Neodiplogasteridae</taxon>
        <taxon>Pristionchus</taxon>
    </lineage>
</organism>